<keyword evidence="1" id="KW-0812">Transmembrane</keyword>
<feature type="transmembrane region" description="Helical" evidence="1">
    <location>
        <begin position="199"/>
        <end position="223"/>
    </location>
</feature>
<keyword evidence="1" id="KW-0472">Membrane</keyword>
<evidence type="ECO:0000256" key="1">
    <source>
        <dbReference type="SAM" id="Phobius"/>
    </source>
</evidence>
<feature type="transmembrane region" description="Helical" evidence="1">
    <location>
        <begin position="274"/>
        <end position="293"/>
    </location>
</feature>
<sequence length="361" mass="41859">MPKKEKWYEKEIRGDIVLPLISFSVLFLYTIIVSYIPRFLTQVYNPPLMVDQPFSVVVEKYLPVSPTILSAVFLGFFSIYFYYAPIDFYSGTFFALIILLDVSMMSNITLTSSSSLQSILVLLSLTCAHRVIYYVPYNLVWFLSLFIMWPSIYFALLFNFDCIGVLVSISFQLLIYSIYEVVFQPRNKNSKKSTFLKRIWKFISNFLLLFVPSIIFFYSLLYIDQNIISTPYRFEIIDFGLLSEEIKKTESISILLIALISLIALIFLDFHHDMLIPFFGLLFGFIITLFAPIQTNGDTIPRKIHFCKIQIMLAIGLITGSLKNPWHSRGLVALYVIISFVAKLVWLKNEALSTPPMYRFQ</sequence>
<feature type="transmembrane region" description="Helical" evidence="1">
    <location>
        <begin position="20"/>
        <end position="41"/>
    </location>
</feature>
<name>A0ABR2IXB7_9EUKA</name>
<comment type="caution">
    <text evidence="2">The sequence shown here is derived from an EMBL/GenBank/DDBJ whole genome shotgun (WGS) entry which is preliminary data.</text>
</comment>
<feature type="transmembrane region" description="Helical" evidence="1">
    <location>
        <begin position="251"/>
        <end position="268"/>
    </location>
</feature>
<feature type="transmembrane region" description="Helical" evidence="1">
    <location>
        <begin position="61"/>
        <end position="81"/>
    </location>
</feature>
<feature type="transmembrane region" description="Helical" evidence="1">
    <location>
        <begin position="93"/>
        <end position="111"/>
    </location>
</feature>
<reference evidence="2 3" key="1">
    <citation type="submission" date="2024-04" db="EMBL/GenBank/DDBJ databases">
        <title>Tritrichomonas musculus Genome.</title>
        <authorList>
            <person name="Alves-Ferreira E."/>
            <person name="Grigg M."/>
            <person name="Lorenzi H."/>
            <person name="Galac M."/>
        </authorList>
    </citation>
    <scope>NUCLEOTIDE SEQUENCE [LARGE SCALE GENOMIC DNA]</scope>
    <source>
        <strain evidence="2 3">EAF2021</strain>
    </source>
</reference>
<dbReference type="Proteomes" id="UP001470230">
    <property type="component" value="Unassembled WGS sequence"/>
</dbReference>
<proteinExistence type="predicted"/>
<evidence type="ECO:0000313" key="3">
    <source>
        <dbReference type="Proteomes" id="UP001470230"/>
    </source>
</evidence>
<organism evidence="2 3">
    <name type="scientific">Tritrichomonas musculus</name>
    <dbReference type="NCBI Taxonomy" id="1915356"/>
    <lineage>
        <taxon>Eukaryota</taxon>
        <taxon>Metamonada</taxon>
        <taxon>Parabasalia</taxon>
        <taxon>Tritrichomonadida</taxon>
        <taxon>Tritrichomonadidae</taxon>
        <taxon>Tritrichomonas</taxon>
    </lineage>
</organism>
<keyword evidence="1" id="KW-1133">Transmembrane helix</keyword>
<protein>
    <submittedName>
        <fullName evidence="2">Uncharacterized protein</fullName>
    </submittedName>
</protein>
<feature type="transmembrane region" description="Helical" evidence="1">
    <location>
        <begin position="328"/>
        <end position="347"/>
    </location>
</feature>
<keyword evidence="3" id="KW-1185">Reference proteome</keyword>
<dbReference type="EMBL" id="JAPFFF010000014">
    <property type="protein sequence ID" value="KAK8870207.1"/>
    <property type="molecule type" value="Genomic_DNA"/>
</dbReference>
<gene>
    <name evidence="2" type="ORF">M9Y10_008084</name>
</gene>
<accession>A0ABR2IXB7</accession>
<evidence type="ECO:0000313" key="2">
    <source>
        <dbReference type="EMBL" id="KAK8870207.1"/>
    </source>
</evidence>
<feature type="transmembrane region" description="Helical" evidence="1">
    <location>
        <begin position="156"/>
        <end position="179"/>
    </location>
</feature>
<feature type="transmembrane region" description="Helical" evidence="1">
    <location>
        <begin position="131"/>
        <end position="149"/>
    </location>
</feature>